<comment type="caution">
    <text evidence="5">The sequence shown here is derived from an EMBL/GenBank/DDBJ whole genome shotgun (WGS) entry which is preliminary data.</text>
</comment>
<dbReference type="PANTHER" id="PTHR47396">
    <property type="entry name" value="TYPE I RESTRICTION ENZYME ECOKI R PROTEIN"/>
    <property type="match status" value="1"/>
</dbReference>
<keyword evidence="6" id="KW-1185">Reference proteome</keyword>
<evidence type="ECO:0000256" key="1">
    <source>
        <dbReference type="ARBA" id="ARBA00022801"/>
    </source>
</evidence>
<dbReference type="InterPro" id="IPR005114">
    <property type="entry name" value="Helicase_assoc"/>
</dbReference>
<keyword evidence="5" id="KW-0067">ATP-binding</keyword>
<keyword evidence="1" id="KW-0378">Hydrolase</keyword>
<protein>
    <submittedName>
        <fullName evidence="5">DEAD/DEAH box helicase</fullName>
    </submittedName>
</protein>
<dbReference type="InterPro" id="IPR001650">
    <property type="entry name" value="Helicase_C-like"/>
</dbReference>
<feature type="region of interest" description="Disordered" evidence="2">
    <location>
        <begin position="781"/>
        <end position="800"/>
    </location>
</feature>
<dbReference type="Pfam" id="PF03457">
    <property type="entry name" value="HA"/>
    <property type="match status" value="3"/>
</dbReference>
<feature type="region of interest" description="Disordered" evidence="2">
    <location>
        <begin position="184"/>
        <end position="213"/>
    </location>
</feature>
<organism evidence="5 6">
    <name type="scientific">Streptomyces virens</name>
    <dbReference type="NCBI Taxonomy" id="285572"/>
    <lineage>
        <taxon>Bacteria</taxon>
        <taxon>Bacillati</taxon>
        <taxon>Actinomycetota</taxon>
        <taxon>Actinomycetes</taxon>
        <taxon>Kitasatosporales</taxon>
        <taxon>Streptomycetaceae</taxon>
        <taxon>Streptomyces</taxon>
    </lineage>
</organism>
<dbReference type="Pfam" id="PF04851">
    <property type="entry name" value="ResIII"/>
    <property type="match status" value="1"/>
</dbReference>
<dbReference type="Pfam" id="PF00271">
    <property type="entry name" value="Helicase_C"/>
    <property type="match status" value="1"/>
</dbReference>
<accession>A0ABP6PPT2</accession>
<dbReference type="InterPro" id="IPR027417">
    <property type="entry name" value="P-loop_NTPase"/>
</dbReference>
<dbReference type="InterPro" id="IPR002464">
    <property type="entry name" value="DNA/RNA_helicase_DEAH_CS"/>
</dbReference>
<dbReference type="InterPro" id="IPR050742">
    <property type="entry name" value="Helicase_Restrict-Modif_Enz"/>
</dbReference>
<dbReference type="InterPro" id="IPR006935">
    <property type="entry name" value="Helicase/UvrB_N"/>
</dbReference>
<evidence type="ECO:0000256" key="2">
    <source>
        <dbReference type="SAM" id="MobiDB-lite"/>
    </source>
</evidence>
<dbReference type="SMART" id="SM00382">
    <property type="entry name" value="AAA"/>
    <property type="match status" value="1"/>
</dbReference>
<sequence>MVKTGIKQLRAHQREAYTAAVHALARSPRATIVSATGTGKTITAIRIAEHFAGPGHILVVVPSLNLISQTAWHWYADSRISDMLGVGTLKPTAVSFSGDRLLSTTDPARIARTLAGFAEPGVVFATYQSLKAIARAHHRHQLPPWSIVIIDEAHRSSGSSNKQWAAIHYDSEIPAERRLYMTATPRLWKQPDPTKGRRRPPTNPDEPPEPLASMDDASLYGPVVYNLGLADAIDRGILADYRIVAPVITDDDLRKVLNTDDISRYPDGLRLAALQVCLLQTMKTHRIRRVISFHSRIAYARQFSDTLPRTVQDAAGTTRIRRLWTHALHSGQLPRLRAQTLAEFEAIPLLRRHSGPADAFDGAVLSNVRVLGEGVDVPDADAVLFADPKRSASDIIQALGRALRQPPGAGKVAVLIIPVYIGPRQSTEKAMKSSEYAILWEVLNGLRTHDSRYWRRLGGGHSDHRRTLPRPLAPERVSEVAAVTRLRTHHVDTGLWQFGWEAATRFYERRGHLDVPSEHTDSTGYPLGLWLGQQRSLHAHGSLAPDRALALTSLNISWPHPEGSFEAHLEQAITFAATHGTLAVTRAPTPNDRPLMRWLARQRQKTADKTLHDDRINALSAVDPWWNPPWSMAWQHDYTHLNITPRATATTPTPASGREAAAWLDHQLTNLHTLHPQQLRLLAQLAARHPHLHPHTMLLLADPAPRARSFSRGLTAARQFKQREGHLDVPLAHREHVHGDEVLLGQWLRRRRNDTAQMTTAQVAALTALGIDLDPVFRPAPTDADHEENVHSGDAWSSEPDLSWTWPDSLIFR</sequence>
<evidence type="ECO:0000313" key="6">
    <source>
        <dbReference type="Proteomes" id="UP001501866"/>
    </source>
</evidence>
<feature type="domain" description="Helicase C-terminal" evidence="4">
    <location>
        <begin position="273"/>
        <end position="459"/>
    </location>
</feature>
<reference evidence="6" key="1">
    <citation type="journal article" date="2019" name="Int. J. Syst. Evol. Microbiol.">
        <title>The Global Catalogue of Microorganisms (GCM) 10K type strain sequencing project: providing services to taxonomists for standard genome sequencing and annotation.</title>
        <authorList>
            <consortium name="The Broad Institute Genomics Platform"/>
            <consortium name="The Broad Institute Genome Sequencing Center for Infectious Disease"/>
            <person name="Wu L."/>
            <person name="Ma J."/>
        </authorList>
    </citation>
    <scope>NUCLEOTIDE SEQUENCE [LARGE SCALE GENOMIC DNA]</scope>
    <source>
        <strain evidence="6">JCM 9095</strain>
    </source>
</reference>
<dbReference type="Gene3D" id="3.40.50.300">
    <property type="entry name" value="P-loop containing nucleotide triphosphate hydrolases"/>
    <property type="match status" value="2"/>
</dbReference>
<dbReference type="InterPro" id="IPR014001">
    <property type="entry name" value="Helicase_ATP-bd"/>
</dbReference>
<evidence type="ECO:0000259" key="4">
    <source>
        <dbReference type="PROSITE" id="PS51194"/>
    </source>
</evidence>
<dbReference type="EMBL" id="BAAAUH010000028">
    <property type="protein sequence ID" value="GAA3185403.1"/>
    <property type="molecule type" value="Genomic_DNA"/>
</dbReference>
<dbReference type="PROSITE" id="PS00690">
    <property type="entry name" value="DEAH_ATP_HELICASE"/>
    <property type="match status" value="1"/>
</dbReference>
<feature type="domain" description="Helicase ATP-binding" evidence="3">
    <location>
        <begin position="21"/>
        <end position="203"/>
    </location>
</feature>
<keyword evidence="5" id="KW-0547">Nucleotide-binding</keyword>
<dbReference type="SMART" id="SM00490">
    <property type="entry name" value="HELICc"/>
    <property type="match status" value="1"/>
</dbReference>
<name>A0ABP6PPT2_9ACTN</name>
<proteinExistence type="predicted"/>
<dbReference type="SUPFAM" id="SSF52540">
    <property type="entry name" value="P-loop containing nucleoside triphosphate hydrolases"/>
    <property type="match status" value="1"/>
</dbReference>
<dbReference type="Gene3D" id="6.10.140.530">
    <property type="match status" value="2"/>
</dbReference>
<dbReference type="PROSITE" id="PS51192">
    <property type="entry name" value="HELICASE_ATP_BIND_1"/>
    <property type="match status" value="1"/>
</dbReference>
<dbReference type="Proteomes" id="UP001501866">
    <property type="component" value="Unassembled WGS sequence"/>
</dbReference>
<dbReference type="SMART" id="SM00487">
    <property type="entry name" value="DEXDc"/>
    <property type="match status" value="1"/>
</dbReference>
<dbReference type="GO" id="GO:0004386">
    <property type="term" value="F:helicase activity"/>
    <property type="evidence" value="ECO:0007669"/>
    <property type="project" value="UniProtKB-KW"/>
</dbReference>
<evidence type="ECO:0000313" key="5">
    <source>
        <dbReference type="EMBL" id="GAA3185403.1"/>
    </source>
</evidence>
<dbReference type="CDD" id="cd18785">
    <property type="entry name" value="SF2_C"/>
    <property type="match status" value="1"/>
</dbReference>
<gene>
    <name evidence="5" type="ORF">GCM10010451_38280</name>
</gene>
<dbReference type="InterPro" id="IPR003593">
    <property type="entry name" value="AAA+_ATPase"/>
</dbReference>
<evidence type="ECO:0000259" key="3">
    <source>
        <dbReference type="PROSITE" id="PS51192"/>
    </source>
</evidence>
<keyword evidence="5" id="KW-0347">Helicase</keyword>
<dbReference type="PROSITE" id="PS51194">
    <property type="entry name" value="HELICASE_CTER"/>
    <property type="match status" value="1"/>
</dbReference>
<dbReference type="PANTHER" id="PTHR47396:SF1">
    <property type="entry name" value="ATP-DEPENDENT HELICASE IRC3-RELATED"/>
    <property type="match status" value="1"/>
</dbReference>